<evidence type="ECO:0000259" key="3">
    <source>
        <dbReference type="PROSITE" id="PS50157"/>
    </source>
</evidence>
<evidence type="ECO:0000313" key="4">
    <source>
        <dbReference type="EMBL" id="MPC22977.1"/>
    </source>
</evidence>
<dbReference type="EMBL" id="VSRR010001151">
    <property type="protein sequence ID" value="MPC22977.1"/>
    <property type="molecule type" value="Genomic_DNA"/>
</dbReference>
<gene>
    <name evidence="4" type="ORF">E2C01_016009</name>
</gene>
<name>A0A5B7DPE4_PORTR</name>
<keyword evidence="1" id="KW-0479">Metal-binding</keyword>
<keyword evidence="1" id="KW-0862">Zinc</keyword>
<keyword evidence="5" id="KW-1185">Reference proteome</keyword>
<dbReference type="GO" id="GO:0008270">
    <property type="term" value="F:zinc ion binding"/>
    <property type="evidence" value="ECO:0007669"/>
    <property type="project" value="UniProtKB-KW"/>
</dbReference>
<dbReference type="InterPro" id="IPR013087">
    <property type="entry name" value="Znf_C2H2_type"/>
</dbReference>
<dbReference type="Proteomes" id="UP000324222">
    <property type="component" value="Unassembled WGS sequence"/>
</dbReference>
<reference evidence="4 5" key="1">
    <citation type="submission" date="2019-05" db="EMBL/GenBank/DDBJ databases">
        <title>Another draft genome of Portunus trituberculatus and its Hox gene families provides insights of decapod evolution.</title>
        <authorList>
            <person name="Jeong J.-H."/>
            <person name="Song I."/>
            <person name="Kim S."/>
            <person name="Choi T."/>
            <person name="Kim D."/>
            <person name="Ryu S."/>
            <person name="Kim W."/>
        </authorList>
    </citation>
    <scope>NUCLEOTIDE SEQUENCE [LARGE SCALE GENOMIC DNA]</scope>
    <source>
        <tissue evidence="4">Muscle</tissue>
    </source>
</reference>
<feature type="coiled-coil region" evidence="2">
    <location>
        <begin position="85"/>
        <end position="126"/>
    </location>
</feature>
<dbReference type="OrthoDB" id="6380147at2759"/>
<accession>A0A5B7DPE4</accession>
<evidence type="ECO:0000256" key="2">
    <source>
        <dbReference type="SAM" id="Coils"/>
    </source>
</evidence>
<dbReference type="AlphaFoldDB" id="A0A5B7DPE4"/>
<comment type="caution">
    <text evidence="4">The sequence shown here is derived from an EMBL/GenBank/DDBJ whole genome shotgun (WGS) entry which is preliminary data.</text>
</comment>
<organism evidence="4 5">
    <name type="scientific">Portunus trituberculatus</name>
    <name type="common">Swimming crab</name>
    <name type="synonym">Neptunus trituberculatus</name>
    <dbReference type="NCBI Taxonomy" id="210409"/>
    <lineage>
        <taxon>Eukaryota</taxon>
        <taxon>Metazoa</taxon>
        <taxon>Ecdysozoa</taxon>
        <taxon>Arthropoda</taxon>
        <taxon>Crustacea</taxon>
        <taxon>Multicrustacea</taxon>
        <taxon>Malacostraca</taxon>
        <taxon>Eumalacostraca</taxon>
        <taxon>Eucarida</taxon>
        <taxon>Decapoda</taxon>
        <taxon>Pleocyemata</taxon>
        <taxon>Brachyura</taxon>
        <taxon>Eubrachyura</taxon>
        <taxon>Portunoidea</taxon>
        <taxon>Portunidae</taxon>
        <taxon>Portuninae</taxon>
        <taxon>Portunus</taxon>
    </lineage>
</organism>
<evidence type="ECO:0000256" key="1">
    <source>
        <dbReference type="PROSITE-ProRule" id="PRU00042"/>
    </source>
</evidence>
<sequence>MVRQDEPMMGQGGMCGVTTPSIESLPHMPQPPVGGSANGVAVEMQESLSSLMAGEESVNQEELLSRFRTIINENLLLKEEAQPHFKELDNTIILLNKRLEVAERNLRQAQEDKEKLMAQRSRLEGDITLLKCDITTSRSEQERLQLERFELLSTANELRQQLRQSREGASIIARVTESSPVTESTSLLSPADVQKLRDQLRKEQDISATLLQELHDTRNQVEGLERDVQRAHEAANTQRELCRKLQSQITTAAPVPDTLSKDPIDALEKKRLKDEAAMLREEVDTLETALEAERQKNSEERSSVVRAHGEVNRLKKEIQDLKEQTERDKHNDQYYEVKEEEKLEEQQLDENLFYCPKCNKSFTQYRPLEEHVNRCLDED</sequence>
<dbReference type="PROSITE" id="PS50157">
    <property type="entry name" value="ZINC_FINGER_C2H2_2"/>
    <property type="match status" value="1"/>
</dbReference>
<feature type="coiled-coil region" evidence="2">
    <location>
        <begin position="193"/>
        <end position="241"/>
    </location>
</feature>
<keyword evidence="2" id="KW-0175">Coiled coil</keyword>
<keyword evidence="1" id="KW-0863">Zinc-finger</keyword>
<evidence type="ECO:0000313" key="5">
    <source>
        <dbReference type="Proteomes" id="UP000324222"/>
    </source>
</evidence>
<proteinExistence type="predicted"/>
<protein>
    <recommendedName>
        <fullName evidence="3">C2H2-type domain-containing protein</fullName>
    </recommendedName>
</protein>
<feature type="domain" description="C2H2-type" evidence="3">
    <location>
        <begin position="353"/>
        <end position="379"/>
    </location>
</feature>
<feature type="coiled-coil region" evidence="2">
    <location>
        <begin position="269"/>
        <end position="331"/>
    </location>
</feature>